<feature type="transmembrane region" description="Helical" evidence="1">
    <location>
        <begin position="33"/>
        <end position="54"/>
    </location>
</feature>
<dbReference type="AlphaFoldDB" id="E8MDN8"/>
<gene>
    <name evidence="2" type="ORF">VISI1226_09134</name>
</gene>
<evidence type="ECO:0000256" key="1">
    <source>
        <dbReference type="SAM" id="Phobius"/>
    </source>
</evidence>
<feature type="transmembrane region" description="Helical" evidence="1">
    <location>
        <begin position="183"/>
        <end position="201"/>
    </location>
</feature>
<feature type="transmembrane region" description="Helical" evidence="1">
    <location>
        <begin position="97"/>
        <end position="130"/>
    </location>
</feature>
<reference evidence="2 3" key="1">
    <citation type="journal article" date="2012" name="Int. J. Syst. Evol. Microbiol.">
        <title>Vibrio caribbeanicus sp. nov., isolated from the marine sponge Scleritoderma cyanea.</title>
        <authorList>
            <person name="Hoffmann M."/>
            <person name="Monday S.R."/>
            <person name="Allard M.W."/>
            <person name="Strain E.A."/>
            <person name="Whittaker P."/>
            <person name="Naum M."/>
            <person name="McCarthy P.J."/>
            <person name="Lopez J.V."/>
            <person name="Fischer M."/>
            <person name="Brown E.W."/>
        </authorList>
    </citation>
    <scope>NUCLEOTIDE SEQUENCE [LARGE SCALE GENOMIC DNA]</scope>
    <source>
        <strain evidence="3">DSMZ 21326</strain>
    </source>
</reference>
<feature type="transmembrane region" description="Helical" evidence="1">
    <location>
        <begin position="66"/>
        <end position="85"/>
    </location>
</feature>
<name>E8MDN8_PHOS4</name>
<dbReference type="EMBL" id="AEVT01000130">
    <property type="protein sequence ID" value="EGA67868.1"/>
    <property type="molecule type" value="Genomic_DNA"/>
</dbReference>
<organism evidence="2 3">
    <name type="scientific">Vibrio sinaloensis DSM 21326</name>
    <dbReference type="NCBI Taxonomy" id="945550"/>
    <lineage>
        <taxon>Bacteria</taxon>
        <taxon>Pseudomonadati</taxon>
        <taxon>Pseudomonadota</taxon>
        <taxon>Gammaproteobacteria</taxon>
        <taxon>Vibrionales</taxon>
        <taxon>Vibrionaceae</taxon>
        <taxon>Vibrio</taxon>
        <taxon>Vibrio oreintalis group</taxon>
    </lineage>
</organism>
<evidence type="ECO:0000313" key="3">
    <source>
        <dbReference type="Proteomes" id="UP000006228"/>
    </source>
</evidence>
<accession>E8MDN8</accession>
<dbReference type="Proteomes" id="UP000006228">
    <property type="component" value="Unassembled WGS sequence"/>
</dbReference>
<sequence>MIRRLYSELTREARNGFYFLHELKIETLIVKWLFIWLKVFLAVFLLGAVCLIFPHDKLFISIEEMMQVTIGIIFLHLNFVLYGFAISTAKIPVVGRISFFVAQLGLVIGFTILSAMFGVTLGLVVPMYVYGQYELLNPTYNLMIFFLNSCGYYLLAQVLERWEMIRSIIGEEFYDENEGKYTAIRIVAGLMLFIIGVFNLYEYLVVQ</sequence>
<protein>
    <submittedName>
        <fullName evidence="2">Uncharacterized protein</fullName>
    </submittedName>
</protein>
<keyword evidence="1" id="KW-0472">Membrane</keyword>
<comment type="caution">
    <text evidence="2">The sequence shown here is derived from an EMBL/GenBank/DDBJ whole genome shotgun (WGS) entry which is preliminary data.</text>
</comment>
<feature type="transmembrane region" description="Helical" evidence="1">
    <location>
        <begin position="142"/>
        <end position="162"/>
    </location>
</feature>
<dbReference type="RefSeq" id="WP_008081780.1">
    <property type="nucleotide sequence ID" value="NZ_AEVT01000130.1"/>
</dbReference>
<keyword evidence="1" id="KW-1133">Transmembrane helix</keyword>
<proteinExistence type="predicted"/>
<dbReference type="GeneID" id="95571633"/>
<evidence type="ECO:0000313" key="2">
    <source>
        <dbReference type="EMBL" id="EGA67868.1"/>
    </source>
</evidence>
<keyword evidence="1" id="KW-0812">Transmembrane</keyword>